<evidence type="ECO:0000256" key="3">
    <source>
        <dbReference type="ARBA" id="ARBA00022532"/>
    </source>
</evidence>
<evidence type="ECO:0000256" key="2">
    <source>
        <dbReference type="ARBA" id="ARBA00007769"/>
    </source>
</evidence>
<dbReference type="FunFam" id="3.40.718.10:FF:000001">
    <property type="entry name" value="Isocitrate dehydrogenase [NAD] subunit, mitochondrial"/>
    <property type="match status" value="1"/>
</dbReference>
<evidence type="ECO:0000256" key="6">
    <source>
        <dbReference type="RuleBase" id="RU361266"/>
    </source>
</evidence>
<dbReference type="SMART" id="SM01329">
    <property type="entry name" value="Iso_dh"/>
    <property type="match status" value="1"/>
</dbReference>
<organism evidence="8 9">
    <name type="scientific">Cryptolaemus montrouzieri</name>
    <dbReference type="NCBI Taxonomy" id="559131"/>
    <lineage>
        <taxon>Eukaryota</taxon>
        <taxon>Metazoa</taxon>
        <taxon>Ecdysozoa</taxon>
        <taxon>Arthropoda</taxon>
        <taxon>Hexapoda</taxon>
        <taxon>Insecta</taxon>
        <taxon>Pterygota</taxon>
        <taxon>Neoptera</taxon>
        <taxon>Endopterygota</taxon>
        <taxon>Coleoptera</taxon>
        <taxon>Polyphaga</taxon>
        <taxon>Cucujiformia</taxon>
        <taxon>Coccinelloidea</taxon>
        <taxon>Coccinellidae</taxon>
        <taxon>Scymninae</taxon>
        <taxon>Scymnini</taxon>
        <taxon>Cryptolaemus</taxon>
    </lineage>
</organism>
<evidence type="ECO:0000256" key="4">
    <source>
        <dbReference type="ARBA" id="ARBA00022946"/>
    </source>
</evidence>
<dbReference type="Pfam" id="PF00180">
    <property type="entry name" value="Iso_dh"/>
    <property type="match status" value="1"/>
</dbReference>
<evidence type="ECO:0000256" key="5">
    <source>
        <dbReference type="ARBA" id="ARBA00023128"/>
    </source>
</evidence>
<dbReference type="Proteomes" id="UP001516400">
    <property type="component" value="Unassembled WGS sequence"/>
</dbReference>
<reference evidence="8 9" key="1">
    <citation type="journal article" date="2021" name="BMC Biol.">
        <title>Horizontally acquired antibacterial genes associated with adaptive radiation of ladybird beetles.</title>
        <authorList>
            <person name="Li H.S."/>
            <person name="Tang X.F."/>
            <person name="Huang Y.H."/>
            <person name="Xu Z.Y."/>
            <person name="Chen M.L."/>
            <person name="Du X.Y."/>
            <person name="Qiu B.Y."/>
            <person name="Chen P.T."/>
            <person name="Zhang W."/>
            <person name="Slipinski A."/>
            <person name="Escalona H.E."/>
            <person name="Waterhouse R.M."/>
            <person name="Zwick A."/>
            <person name="Pang H."/>
        </authorList>
    </citation>
    <scope>NUCLEOTIDE SEQUENCE [LARGE SCALE GENOMIC DNA]</scope>
    <source>
        <strain evidence="8">SYSU2018</strain>
    </source>
</reference>
<dbReference type="Gene3D" id="3.40.718.10">
    <property type="entry name" value="Isopropylmalate Dehydrogenase"/>
    <property type="match status" value="1"/>
</dbReference>
<evidence type="ECO:0000259" key="7">
    <source>
        <dbReference type="SMART" id="SM01329"/>
    </source>
</evidence>
<keyword evidence="4 6" id="KW-0809">Transit peptide</keyword>
<dbReference type="PANTHER" id="PTHR11835:SF60">
    <property type="entry name" value="ISOCITRATE DEHYDROGENASE [NAD] SUBUNIT, MITOCHONDRIAL"/>
    <property type="match status" value="1"/>
</dbReference>
<dbReference type="GO" id="GO:0000287">
    <property type="term" value="F:magnesium ion binding"/>
    <property type="evidence" value="ECO:0007669"/>
    <property type="project" value="UniProtKB-UniRule"/>
</dbReference>
<accession>A0ABD2PEV1</accession>
<dbReference type="InterPro" id="IPR019818">
    <property type="entry name" value="IsoCit/isopropylmalate_DH_CS"/>
</dbReference>
<dbReference type="EMBL" id="JABFTP020000186">
    <property type="protein sequence ID" value="KAL3289504.1"/>
    <property type="molecule type" value="Genomic_DNA"/>
</dbReference>
<dbReference type="SUPFAM" id="SSF53659">
    <property type="entry name" value="Isocitrate/Isopropylmalate dehydrogenase-like"/>
    <property type="match status" value="1"/>
</dbReference>
<evidence type="ECO:0000256" key="1">
    <source>
        <dbReference type="ARBA" id="ARBA00004173"/>
    </source>
</evidence>
<keyword evidence="3 6" id="KW-0816">Tricarboxylic acid cycle</keyword>
<protein>
    <recommendedName>
        <fullName evidence="6">Isocitrate dehydrogenase [NAD] subunit, mitochondrial</fullName>
    </recommendedName>
</protein>
<comment type="similarity">
    <text evidence="2 6">Belongs to the isocitrate and isopropylmalate dehydrogenases family.</text>
</comment>
<dbReference type="InterPro" id="IPR004434">
    <property type="entry name" value="Isocitrate_DH_NAD"/>
</dbReference>
<name>A0ABD2PEV1_9CUCU</name>
<keyword evidence="5 6" id="KW-0496">Mitochondrion</keyword>
<dbReference type="InterPro" id="IPR024084">
    <property type="entry name" value="IsoPropMal-DH-like_dom"/>
</dbReference>
<keyword evidence="9" id="KW-1185">Reference proteome</keyword>
<comment type="subcellular location">
    <subcellularLocation>
        <location evidence="1 6">Mitochondrion</location>
    </subcellularLocation>
</comment>
<dbReference type="GO" id="GO:0006099">
    <property type="term" value="P:tricarboxylic acid cycle"/>
    <property type="evidence" value="ECO:0007669"/>
    <property type="project" value="UniProtKB-UniRule"/>
</dbReference>
<dbReference type="PANTHER" id="PTHR11835">
    <property type="entry name" value="DECARBOXYLATING DEHYDROGENASES-ISOCITRATE, ISOPROPYLMALATE, TARTRATE"/>
    <property type="match status" value="1"/>
</dbReference>
<feature type="domain" description="Isopropylmalate dehydrogenase-like" evidence="7">
    <location>
        <begin position="52"/>
        <end position="372"/>
    </location>
</feature>
<gene>
    <name evidence="8" type="ORF">HHI36_022921</name>
</gene>
<dbReference type="AlphaFoldDB" id="A0ABD2PEV1"/>
<proteinExistence type="inferred from homology"/>
<dbReference type="GO" id="GO:0005739">
    <property type="term" value="C:mitochondrion"/>
    <property type="evidence" value="ECO:0007669"/>
    <property type="project" value="UniProtKB-SubCell"/>
</dbReference>
<dbReference type="NCBIfam" id="TIGR00175">
    <property type="entry name" value="mito_nad_idh"/>
    <property type="match status" value="1"/>
</dbReference>
<evidence type="ECO:0000313" key="8">
    <source>
        <dbReference type="EMBL" id="KAL3289504.1"/>
    </source>
</evidence>
<evidence type="ECO:0000313" key="9">
    <source>
        <dbReference type="Proteomes" id="UP001516400"/>
    </source>
</evidence>
<sequence length="388" mass="43252">MAARIICRQNKLIKTLICRPQSTMSAFEIQHKTPLIKKTEPIPVALYGGRHAVTMLPGGGIGPELMSYVREVFKYAGAPVDFEVIDIDPSDESIDYALTSIKRNGVAIKGNIETKSENTEIISRNVAIRNELDLYINIVHCKSFPGVHARQSNIDLMIIRQNTEGEYAMLEHESVYGVIESMKVVTESNSERVARYAFEFAKRNGRKKVTTIHKANIMKLSDGLFLDTSKRIALEYPEIEHNDMIIDNCCMQLVSNPHQFDVMMMTNLYGSIVSNVACGLIGGAGLLSGRNYGDHYAIFEPGTRNTGTAIAGKNIANPVAMLSASVDMLEHLGHQQHATLIRRAIEKTICEDRIHTSDLGGTAKSTDVVQKVIDHILESDIRPWYKRY</sequence>
<dbReference type="GO" id="GO:0051287">
    <property type="term" value="F:NAD binding"/>
    <property type="evidence" value="ECO:0007669"/>
    <property type="project" value="UniProtKB-UniRule"/>
</dbReference>
<dbReference type="PROSITE" id="PS00470">
    <property type="entry name" value="IDH_IMDH"/>
    <property type="match status" value="1"/>
</dbReference>
<comment type="caution">
    <text evidence="8">The sequence shown here is derived from an EMBL/GenBank/DDBJ whole genome shotgun (WGS) entry which is preliminary data.</text>
</comment>